<sequence length="423" mass="48349">MRTIIQLCLLIAGMTLVGCGNQSIIEGQPATDNGISEKEELEVWHTYSEQETYVFENIIIPLFEQDYPNIRIRSVRQSYNAQLKSTIIGRASMNKPPDVVRMDIAWVPTLAKLQLLYPVSQFGDFEEVKERLYEAPLEVSYYNGNYYGIPLNTNTKAAIYNRELLKRSGYDRPPETMKELMDVIEKQQLTIAVQDVSPWETLHYFYGLGGMLMDPSYTHAQGYLDSEESINAVKKLLELHKKGHFAPHILRGNANTWQGVVDGAYFMIDDGPWFYSVHSDDYIEHINERTVVAPFPISGGKRAILGGENLVISKGSKHPEAAWTFVKWMTEIRPQTYLAETGLIPSNKNVDLSSIYGDKPYFKTYVESLEEVVVRPPVAQWPKIEEVYIYYFRLIFSETMSVEEGLKEAAVKIDELLIEKEGK</sequence>
<dbReference type="EMBL" id="MLQQ01000003">
    <property type="protein sequence ID" value="OIJ14901.1"/>
    <property type="molecule type" value="Genomic_DNA"/>
</dbReference>
<evidence type="ECO:0008006" key="3">
    <source>
        <dbReference type="Google" id="ProtNLM"/>
    </source>
</evidence>
<accession>A0A1S2LQW8</accession>
<dbReference type="Proteomes" id="UP000180098">
    <property type="component" value="Unassembled WGS sequence"/>
</dbReference>
<organism evidence="1 2">
    <name type="scientific">Anaerobacillus arseniciselenatis</name>
    <dbReference type="NCBI Taxonomy" id="85682"/>
    <lineage>
        <taxon>Bacteria</taxon>
        <taxon>Bacillati</taxon>
        <taxon>Bacillota</taxon>
        <taxon>Bacilli</taxon>
        <taxon>Bacillales</taxon>
        <taxon>Bacillaceae</taxon>
        <taxon>Anaerobacillus</taxon>
    </lineage>
</organism>
<name>A0A1S2LQW8_9BACI</name>
<keyword evidence="2" id="KW-1185">Reference proteome</keyword>
<dbReference type="InterPro" id="IPR006059">
    <property type="entry name" value="SBP"/>
</dbReference>
<dbReference type="InterPro" id="IPR050490">
    <property type="entry name" value="Bact_solute-bd_prot1"/>
</dbReference>
<dbReference type="Gene3D" id="3.40.190.10">
    <property type="entry name" value="Periplasmic binding protein-like II"/>
    <property type="match status" value="2"/>
</dbReference>
<dbReference type="OrthoDB" id="9795467at2"/>
<dbReference type="PROSITE" id="PS51257">
    <property type="entry name" value="PROKAR_LIPOPROTEIN"/>
    <property type="match status" value="1"/>
</dbReference>
<proteinExistence type="predicted"/>
<evidence type="ECO:0000313" key="2">
    <source>
        <dbReference type="Proteomes" id="UP000180098"/>
    </source>
</evidence>
<dbReference type="PANTHER" id="PTHR43649:SF12">
    <property type="entry name" value="DIACETYLCHITOBIOSE BINDING PROTEIN DASA"/>
    <property type="match status" value="1"/>
</dbReference>
<dbReference type="Pfam" id="PF13416">
    <property type="entry name" value="SBP_bac_8"/>
    <property type="match status" value="1"/>
</dbReference>
<evidence type="ECO:0000313" key="1">
    <source>
        <dbReference type="EMBL" id="OIJ14901.1"/>
    </source>
</evidence>
<dbReference type="AlphaFoldDB" id="A0A1S2LQW8"/>
<dbReference type="PANTHER" id="PTHR43649">
    <property type="entry name" value="ARABINOSE-BINDING PROTEIN-RELATED"/>
    <property type="match status" value="1"/>
</dbReference>
<dbReference type="RefSeq" id="WP_071312429.1">
    <property type="nucleotide sequence ID" value="NZ_MLQQ01000003.1"/>
</dbReference>
<protein>
    <recommendedName>
        <fullName evidence="3">ABC transporter substrate-binding protein</fullName>
    </recommendedName>
</protein>
<gene>
    <name evidence="1" type="ORF">BKP35_05570</name>
</gene>
<dbReference type="SUPFAM" id="SSF53850">
    <property type="entry name" value="Periplasmic binding protein-like II"/>
    <property type="match status" value="1"/>
</dbReference>
<reference evidence="1 2" key="1">
    <citation type="submission" date="2016-10" db="EMBL/GenBank/DDBJ databases">
        <title>Draft genome sequences of four alkaliphilic bacteria belonging to the Anaerobacillus genus.</title>
        <authorList>
            <person name="Bassil N.M."/>
            <person name="Lloyd J.R."/>
        </authorList>
    </citation>
    <scope>NUCLEOTIDE SEQUENCE [LARGE SCALE GENOMIC DNA]</scope>
    <source>
        <strain evidence="1 2">DSM 15340</strain>
    </source>
</reference>
<comment type="caution">
    <text evidence="1">The sequence shown here is derived from an EMBL/GenBank/DDBJ whole genome shotgun (WGS) entry which is preliminary data.</text>
</comment>